<feature type="compositionally biased region" description="Pro residues" evidence="4">
    <location>
        <begin position="272"/>
        <end position="291"/>
    </location>
</feature>
<dbReference type="GO" id="GO:0000285">
    <property type="term" value="F:1-phosphatidylinositol-3-phosphate 5-kinase activity"/>
    <property type="evidence" value="ECO:0007669"/>
    <property type="project" value="InterPro"/>
</dbReference>
<feature type="compositionally biased region" description="Polar residues" evidence="4">
    <location>
        <begin position="1070"/>
        <end position="1088"/>
    </location>
</feature>
<dbReference type="InterPro" id="IPR027484">
    <property type="entry name" value="PInositol-4-P-5-kinase_N"/>
</dbReference>
<dbReference type="Pfam" id="PF01504">
    <property type="entry name" value="PIP5K"/>
    <property type="match status" value="1"/>
</dbReference>
<dbReference type="SUPFAM" id="SSF56104">
    <property type="entry name" value="SAICAR synthase-like"/>
    <property type="match status" value="1"/>
</dbReference>
<proteinExistence type="predicted"/>
<protein>
    <recommendedName>
        <fullName evidence="5">PIPK domain-containing protein</fullName>
    </recommendedName>
</protein>
<keyword evidence="2 3" id="KW-0067">ATP-binding</keyword>
<feature type="compositionally biased region" description="Polar residues" evidence="4">
    <location>
        <begin position="1123"/>
        <end position="1132"/>
    </location>
</feature>
<dbReference type="PANTHER" id="PTHR45748:SF7">
    <property type="entry name" value="1-PHOSPHATIDYLINOSITOL 3-PHOSPHATE 5-KINASE-RELATED"/>
    <property type="match status" value="1"/>
</dbReference>
<dbReference type="InterPro" id="IPR027483">
    <property type="entry name" value="PInositol-4-P-4/5-kinase_C_sf"/>
</dbReference>
<sequence length="1498" mass="164247">MQSPSTSSKPLPPLPPLERGYEDLGRLSEPAGEHLAQTLRFALQAEALDQSWATLMRGALDDMADALARGRWVHGLKATRQARAHWAAERERTRRAAARAVKSADEPAKDVSESAVLVVVDDREQVDQARTELARLVNASPVPMPIGTRKHLLLTVAPLAPIAPMQDLDFDLVPNNRACTFTNGSFALPAAGQILFGLNEWHTDAFEQFAKDGHEMRLVGGTFAFAGVSSPEIYTSLVKVLRLAIYVRTSLLLEQRVLAGLHVPLKFPKLPTPLPSPDPSSRPPSPPPPSAVPHKRISRVTGGFRSAASSGIWSFISRKTESLLHRPSSRAGYSSDGHSSHRPSMDIQAPRGHAQRWSEDDGEDTVDTVRAAPAQHPSGKFGYALKHLEEISSVLSTSPNMSIPLPPLLVKLAEREKSSAGRSGRRKPRLLLSGDERTALEDLRGWDESDAFGFEETFTGFQQMTLLYSEHCPQPPRILDAGTDSILATITRCGPPRWVTYNFYAPEQQDECLGGEIERLCDLAREPCETCDVPRRLHTMTWIHDSVKITANVDIASAVDGKAVPEMRMWESCAVCSARNPAMPVDDAVYMYSFGKFLELLAYSKTFGAIPLALCSHTSLMGSNESSTPDRHAILRHVSREDLVVTFATAPVSEVYDVRVPRLQIVMDKDTWRDQEATITGVELEPEQEAVRQEIKAWWAGLRTHLEKLSEYFSKEIDGRDSKDLPPEPSSSTVTQSSPTLLMDSGTDISPTESRASLSMSTTLQSLSAVAASPSTVVSPSNLRSSTALLDDLRKQFEKVERDLYNLLIHTPLSSLNDVRHTFRSRARGIIRRLAAWQAKHAPAAVPFDAIKANEPEWWKGGCYPVPGGRVIVRDGEWGSIISCALSSTDYAEELANMRAGRPSSRAAVEPPETRPSTPSVLSVNGSPSRSRKKVAEKQLPDPDDATQGDAWNETEPVSTTTSRIDHPRDMSTLLNLRDVLRHKRSVDSTTGSVGSRFSSLGSTASRFINSISAPPSAWAKPSSAEISHQLADGKVGGGSEKDAEKELLRVVEQQLLSNTAISPDEANAVTGSSYVDVQTPRSTTPTSTHEDDSSSYGHGHDRESSTATIGPPVPPKDFTLPSLGSTPASEISESEAFGPRNPAASLTTTLANAMRFMLNPGTAGSDTPTRRTGSILHPLLGHGPGVDESYPHVKYKFTVRDRMQFSCTVYYARQFDELRRRCGVADDMVLSLARSDGWAAAGGKSKANFWKTADDRFVIKSLVNAWNVADLQVLNETAPAYFEYLDSTASKASVLAKLLGYYTVEIKNVESGTVQAKADLLVMENLFYDQSIAKTFDLKGIQGRKVKAKSKEEASGPRTLFDGEWIEGQQRALLLLRSHSKRVLQEAIRADADFLSKSNIMDYSLLLGIDQERKQIACGLVDTIGSYSFAKTLEYKAKQGLQNNLIIGSNKEVTVMPPDEYRDRFVKAIDGYFLACPDKWTKTRDSSLPPAQLYSIV</sequence>
<organism evidence="6 7">
    <name type="scientific">Exidia glandulosa HHB12029</name>
    <dbReference type="NCBI Taxonomy" id="1314781"/>
    <lineage>
        <taxon>Eukaryota</taxon>
        <taxon>Fungi</taxon>
        <taxon>Dikarya</taxon>
        <taxon>Basidiomycota</taxon>
        <taxon>Agaricomycotina</taxon>
        <taxon>Agaricomycetes</taxon>
        <taxon>Auriculariales</taxon>
        <taxon>Exidiaceae</taxon>
        <taxon>Exidia</taxon>
    </lineage>
</organism>
<feature type="region of interest" description="Disordered" evidence="4">
    <location>
        <begin position="1063"/>
        <end position="1144"/>
    </location>
</feature>
<dbReference type="OrthoDB" id="158357at2759"/>
<feature type="compositionally biased region" description="Basic and acidic residues" evidence="4">
    <location>
        <begin position="1089"/>
        <end position="1105"/>
    </location>
</feature>
<keyword evidence="7" id="KW-1185">Reference proteome</keyword>
<dbReference type="InterPro" id="IPR044769">
    <property type="entry name" value="PIKfyve_PIPKc"/>
</dbReference>
<feature type="compositionally biased region" description="Low complexity" evidence="4">
    <location>
        <begin position="730"/>
        <end position="740"/>
    </location>
</feature>
<dbReference type="PROSITE" id="PS51455">
    <property type="entry name" value="PIPK"/>
    <property type="match status" value="1"/>
</dbReference>
<evidence type="ECO:0000256" key="3">
    <source>
        <dbReference type="PROSITE-ProRule" id="PRU00781"/>
    </source>
</evidence>
<evidence type="ECO:0000256" key="1">
    <source>
        <dbReference type="ARBA" id="ARBA00022741"/>
    </source>
</evidence>
<dbReference type="PANTHER" id="PTHR45748">
    <property type="entry name" value="1-PHOSPHATIDYLINOSITOL 3-PHOSPHATE 5-KINASE-RELATED"/>
    <property type="match status" value="1"/>
</dbReference>
<feature type="region of interest" description="Disordered" evidence="4">
    <location>
        <begin position="272"/>
        <end position="296"/>
    </location>
</feature>
<dbReference type="InParanoid" id="A0A166B8I3"/>
<feature type="region of interest" description="Disordered" evidence="4">
    <location>
        <begin position="897"/>
        <end position="966"/>
    </location>
</feature>
<evidence type="ECO:0000313" key="6">
    <source>
        <dbReference type="EMBL" id="KZV98909.1"/>
    </source>
</evidence>
<dbReference type="STRING" id="1314781.A0A166B8I3"/>
<dbReference type="InterPro" id="IPR002498">
    <property type="entry name" value="PInositol-4-P-4/5-kinase_core"/>
</dbReference>
<gene>
    <name evidence="6" type="ORF">EXIGLDRAFT_641161</name>
</gene>
<evidence type="ECO:0000259" key="5">
    <source>
        <dbReference type="PROSITE" id="PS51455"/>
    </source>
</evidence>
<feature type="compositionally biased region" description="Polar residues" evidence="4">
    <location>
        <begin position="915"/>
        <end position="929"/>
    </location>
</feature>
<dbReference type="Gene3D" id="3.30.800.10">
    <property type="entry name" value="Phosphatidylinositol Phosphate Kinase II Beta"/>
    <property type="match status" value="1"/>
</dbReference>
<feature type="domain" description="PIPK" evidence="5">
    <location>
        <begin position="1147"/>
        <end position="1474"/>
    </location>
</feature>
<dbReference type="EMBL" id="KV425914">
    <property type="protein sequence ID" value="KZV98909.1"/>
    <property type="molecule type" value="Genomic_DNA"/>
</dbReference>
<accession>A0A166B8I3</accession>
<dbReference type="GO" id="GO:0010008">
    <property type="term" value="C:endosome membrane"/>
    <property type="evidence" value="ECO:0007669"/>
    <property type="project" value="TreeGrafter"/>
</dbReference>
<reference evidence="6 7" key="1">
    <citation type="journal article" date="2016" name="Mol. Biol. Evol.">
        <title>Comparative Genomics of Early-Diverging Mushroom-Forming Fungi Provides Insights into the Origins of Lignocellulose Decay Capabilities.</title>
        <authorList>
            <person name="Nagy L.G."/>
            <person name="Riley R."/>
            <person name="Tritt A."/>
            <person name="Adam C."/>
            <person name="Daum C."/>
            <person name="Floudas D."/>
            <person name="Sun H."/>
            <person name="Yadav J.S."/>
            <person name="Pangilinan J."/>
            <person name="Larsson K.H."/>
            <person name="Matsuura K."/>
            <person name="Barry K."/>
            <person name="Labutti K."/>
            <person name="Kuo R."/>
            <person name="Ohm R.A."/>
            <person name="Bhattacharya S.S."/>
            <person name="Shirouzu T."/>
            <person name="Yoshinaga Y."/>
            <person name="Martin F.M."/>
            <person name="Grigoriev I.V."/>
            <person name="Hibbett D.S."/>
        </authorList>
    </citation>
    <scope>NUCLEOTIDE SEQUENCE [LARGE SCALE GENOMIC DNA]</scope>
    <source>
        <strain evidence="6 7">HHB12029</strain>
    </source>
</reference>
<dbReference type="Proteomes" id="UP000077266">
    <property type="component" value="Unassembled WGS sequence"/>
</dbReference>
<evidence type="ECO:0000256" key="4">
    <source>
        <dbReference type="SAM" id="MobiDB-lite"/>
    </source>
</evidence>
<feature type="compositionally biased region" description="Polar residues" evidence="4">
    <location>
        <begin position="747"/>
        <end position="756"/>
    </location>
</feature>
<evidence type="ECO:0000313" key="7">
    <source>
        <dbReference type="Proteomes" id="UP000077266"/>
    </source>
</evidence>
<keyword evidence="3" id="KW-0808">Transferase</keyword>
<keyword evidence="3" id="KW-0418">Kinase</keyword>
<dbReference type="SMART" id="SM00330">
    <property type="entry name" value="PIPKc"/>
    <property type="match status" value="1"/>
</dbReference>
<dbReference type="Gene3D" id="3.30.810.10">
    <property type="entry name" value="2-Layer Sandwich"/>
    <property type="match status" value="1"/>
</dbReference>
<keyword evidence="1 3" id="KW-0547">Nucleotide-binding</keyword>
<dbReference type="CDD" id="cd17300">
    <property type="entry name" value="PIPKc_PIKfyve"/>
    <property type="match status" value="1"/>
</dbReference>
<feature type="region of interest" description="Disordered" evidence="4">
    <location>
        <begin position="718"/>
        <end position="757"/>
    </location>
</feature>
<dbReference type="GO" id="GO:0005524">
    <property type="term" value="F:ATP binding"/>
    <property type="evidence" value="ECO:0007669"/>
    <property type="project" value="UniProtKB-UniRule"/>
</dbReference>
<dbReference type="GO" id="GO:0046854">
    <property type="term" value="P:phosphatidylinositol phosphate biosynthetic process"/>
    <property type="evidence" value="ECO:0007669"/>
    <property type="project" value="TreeGrafter"/>
</dbReference>
<name>A0A166B8I3_EXIGL</name>
<feature type="region of interest" description="Disordered" evidence="4">
    <location>
        <begin position="326"/>
        <end position="366"/>
    </location>
</feature>
<evidence type="ECO:0000256" key="2">
    <source>
        <dbReference type="ARBA" id="ARBA00022840"/>
    </source>
</evidence>
<dbReference type="GO" id="GO:0000329">
    <property type="term" value="C:fungal-type vacuole membrane"/>
    <property type="evidence" value="ECO:0007669"/>
    <property type="project" value="TreeGrafter"/>
</dbReference>
<feature type="region of interest" description="Disordered" evidence="4">
    <location>
        <begin position="1"/>
        <end position="29"/>
    </location>
</feature>